<dbReference type="Proteomes" id="UP000243106">
    <property type="component" value="Unassembled WGS sequence"/>
</dbReference>
<proteinExistence type="predicted"/>
<accession>A0A1I5ZE28</accession>
<name>A0A1I5ZE28_9RHOB</name>
<keyword evidence="2" id="KW-1185">Reference proteome</keyword>
<reference evidence="2" key="1">
    <citation type="submission" date="2016-10" db="EMBL/GenBank/DDBJ databases">
        <authorList>
            <person name="Varghese N."/>
            <person name="Submissions S."/>
        </authorList>
    </citation>
    <scope>NUCLEOTIDE SEQUENCE [LARGE SCALE GENOMIC DNA]</scope>
    <source>
        <strain evidence="2">JCM 10271</strain>
    </source>
</reference>
<organism evidence="1 2">
    <name type="scientific">Roseivivax halotolerans</name>
    <dbReference type="NCBI Taxonomy" id="93684"/>
    <lineage>
        <taxon>Bacteria</taxon>
        <taxon>Pseudomonadati</taxon>
        <taxon>Pseudomonadota</taxon>
        <taxon>Alphaproteobacteria</taxon>
        <taxon>Rhodobacterales</taxon>
        <taxon>Roseobacteraceae</taxon>
        <taxon>Roseivivax</taxon>
    </lineage>
</organism>
<dbReference type="EMBL" id="FOXV01000009">
    <property type="protein sequence ID" value="SFQ54658.1"/>
    <property type="molecule type" value="Genomic_DNA"/>
</dbReference>
<evidence type="ECO:0000313" key="2">
    <source>
        <dbReference type="Proteomes" id="UP000243106"/>
    </source>
</evidence>
<gene>
    <name evidence="1" type="ORF">SAMN05421853_10968</name>
</gene>
<protein>
    <submittedName>
        <fullName evidence="1">Uncharacterized protein</fullName>
    </submittedName>
</protein>
<sequence>MAFFNTLNTRFRQHAAYRRTRHELESLPFDVKVDLDLNGRERDVAKAAIYG</sequence>
<dbReference type="AlphaFoldDB" id="A0A1I5ZE28"/>
<evidence type="ECO:0000313" key="1">
    <source>
        <dbReference type="EMBL" id="SFQ54658.1"/>
    </source>
</evidence>
<dbReference type="RefSeq" id="WP_172974982.1">
    <property type="nucleotide sequence ID" value="NZ_FOXV01000009.1"/>
</dbReference>